<dbReference type="SUPFAM" id="SSF52743">
    <property type="entry name" value="Subtilisin-like"/>
    <property type="match status" value="1"/>
</dbReference>
<feature type="active site" description="Charge relay system" evidence="5">
    <location>
        <position position="204"/>
    </location>
</feature>
<organism evidence="8 9">
    <name type="scientific">Pseudonocardia humida</name>
    <dbReference type="NCBI Taxonomy" id="2800819"/>
    <lineage>
        <taxon>Bacteria</taxon>
        <taxon>Bacillati</taxon>
        <taxon>Actinomycetota</taxon>
        <taxon>Actinomycetes</taxon>
        <taxon>Pseudonocardiales</taxon>
        <taxon>Pseudonocardiaceae</taxon>
        <taxon>Pseudonocardia</taxon>
    </lineage>
</organism>
<feature type="compositionally biased region" description="Basic and acidic residues" evidence="6">
    <location>
        <begin position="13"/>
        <end position="25"/>
    </location>
</feature>
<comment type="caution">
    <text evidence="8">The sequence shown here is derived from an EMBL/GenBank/DDBJ whole genome shotgun (WGS) entry which is preliminary data.</text>
</comment>
<dbReference type="Proteomes" id="UP001165283">
    <property type="component" value="Unassembled WGS sequence"/>
</dbReference>
<dbReference type="InterPro" id="IPR015500">
    <property type="entry name" value="Peptidase_S8_subtilisin-rel"/>
</dbReference>
<feature type="active site" description="Charge relay system" evidence="5">
    <location>
        <position position="164"/>
    </location>
</feature>
<evidence type="ECO:0000259" key="7">
    <source>
        <dbReference type="Pfam" id="PF00082"/>
    </source>
</evidence>
<evidence type="ECO:0000313" key="8">
    <source>
        <dbReference type="EMBL" id="MCO1659290.1"/>
    </source>
</evidence>
<protein>
    <submittedName>
        <fullName evidence="8">S8/S53 family peptidase</fullName>
    </submittedName>
</protein>
<dbReference type="RefSeq" id="WP_252444083.1">
    <property type="nucleotide sequence ID" value="NZ_JAGSOV010000063.1"/>
</dbReference>
<proteinExistence type="inferred from homology"/>
<dbReference type="InterPro" id="IPR050131">
    <property type="entry name" value="Peptidase_S8_subtilisin-like"/>
</dbReference>
<dbReference type="PRINTS" id="PR00723">
    <property type="entry name" value="SUBTILISIN"/>
</dbReference>
<dbReference type="InterPro" id="IPR000209">
    <property type="entry name" value="Peptidase_S8/S53_dom"/>
</dbReference>
<dbReference type="Gene3D" id="3.40.50.200">
    <property type="entry name" value="Peptidase S8/S53 domain"/>
    <property type="match status" value="1"/>
</dbReference>
<evidence type="ECO:0000256" key="1">
    <source>
        <dbReference type="ARBA" id="ARBA00011073"/>
    </source>
</evidence>
<dbReference type="InterPro" id="IPR023828">
    <property type="entry name" value="Peptidase_S8_Ser-AS"/>
</dbReference>
<evidence type="ECO:0000256" key="3">
    <source>
        <dbReference type="ARBA" id="ARBA00022801"/>
    </source>
</evidence>
<keyword evidence="3 5" id="KW-0378">Hydrolase</keyword>
<name>A0ABT1A8D6_9PSEU</name>
<dbReference type="Pfam" id="PF00082">
    <property type="entry name" value="Peptidase_S8"/>
    <property type="match status" value="1"/>
</dbReference>
<evidence type="ECO:0000256" key="4">
    <source>
        <dbReference type="ARBA" id="ARBA00022825"/>
    </source>
</evidence>
<evidence type="ECO:0000313" key="9">
    <source>
        <dbReference type="Proteomes" id="UP001165283"/>
    </source>
</evidence>
<feature type="active site" description="Charge relay system" evidence="5">
    <location>
        <position position="374"/>
    </location>
</feature>
<dbReference type="PANTHER" id="PTHR43806">
    <property type="entry name" value="PEPTIDASE S8"/>
    <property type="match status" value="1"/>
</dbReference>
<gene>
    <name evidence="8" type="ORF">KDL28_29880</name>
</gene>
<dbReference type="PROSITE" id="PS51892">
    <property type="entry name" value="SUBTILASE"/>
    <property type="match status" value="1"/>
</dbReference>
<feature type="region of interest" description="Disordered" evidence="6">
    <location>
        <begin position="1"/>
        <end position="28"/>
    </location>
</feature>
<sequence length="425" mass="44559">MPASKAFAENDYSDPRTDEQRERERRQVRRQVASLKRLARDSYYQRRAFAKLDGRRRSRAERVQLQAIQRARRPDVIVAEGSVVTWDAEGCRCRDVEVDPEAPASMLRAAEALRADGVGAAVNYVIPLAGYIKGAGGPEPSAGARPFGGTGTPAPQAALVAVLDTGISADTRSDGYLAMPVDAGDIDALDEFPPDGLLDAGAGHGAFVAGIVQQVAPDARVLVHKVMDSDGITTDAALADGLRRAAAAGAKIINMSLGTETLDDSAPPALRAAVGELREQGVLVVCAAGNSADCEPVWPAALSTEFDNVVAVAALDPAGDPASWSSHGDWVTCSTIGEGVVSTYVEGTEDGMLIDDPDPDTYGPDSWACWTGTSFAAPQITGALVRLMSEDSTLDTPAEALRALQQRGGTLDGGYGWSVRILPGT</sequence>
<dbReference type="EMBL" id="JAGSOV010000063">
    <property type="protein sequence ID" value="MCO1659290.1"/>
    <property type="molecule type" value="Genomic_DNA"/>
</dbReference>
<dbReference type="PANTHER" id="PTHR43806:SF11">
    <property type="entry name" value="CEREVISIN-RELATED"/>
    <property type="match status" value="1"/>
</dbReference>
<keyword evidence="9" id="KW-1185">Reference proteome</keyword>
<evidence type="ECO:0000256" key="5">
    <source>
        <dbReference type="PROSITE-ProRule" id="PRU01240"/>
    </source>
</evidence>
<comment type="similarity">
    <text evidence="1 5">Belongs to the peptidase S8 family.</text>
</comment>
<keyword evidence="2 5" id="KW-0645">Protease</keyword>
<accession>A0ABT1A8D6</accession>
<reference evidence="8" key="1">
    <citation type="submission" date="2021-04" db="EMBL/GenBank/DDBJ databases">
        <title>Pseudonocardia sp. nov., isolated from sandy soil of mangrove forest.</title>
        <authorList>
            <person name="Zan Z."/>
            <person name="Huang R."/>
            <person name="Liu W."/>
        </authorList>
    </citation>
    <scope>NUCLEOTIDE SEQUENCE</scope>
    <source>
        <strain evidence="8">S2-4</strain>
    </source>
</reference>
<keyword evidence="4 5" id="KW-0720">Serine protease</keyword>
<dbReference type="PROSITE" id="PS00138">
    <property type="entry name" value="SUBTILASE_SER"/>
    <property type="match status" value="1"/>
</dbReference>
<evidence type="ECO:0000256" key="2">
    <source>
        <dbReference type="ARBA" id="ARBA00022670"/>
    </source>
</evidence>
<feature type="domain" description="Peptidase S8/S53" evidence="7">
    <location>
        <begin position="158"/>
        <end position="403"/>
    </location>
</feature>
<evidence type="ECO:0000256" key="6">
    <source>
        <dbReference type="SAM" id="MobiDB-lite"/>
    </source>
</evidence>
<dbReference type="InterPro" id="IPR036852">
    <property type="entry name" value="Peptidase_S8/S53_dom_sf"/>
</dbReference>
<dbReference type="CDD" id="cd00306">
    <property type="entry name" value="Peptidases_S8_S53"/>
    <property type="match status" value="1"/>
</dbReference>